<feature type="transmembrane region" description="Helical" evidence="6">
    <location>
        <begin position="106"/>
        <end position="123"/>
    </location>
</feature>
<evidence type="ECO:0000259" key="7">
    <source>
        <dbReference type="PROSITE" id="PS50109"/>
    </source>
</evidence>
<dbReference type="CDD" id="cd00075">
    <property type="entry name" value="HATPase"/>
    <property type="match status" value="1"/>
</dbReference>
<proteinExistence type="predicted"/>
<dbReference type="Proteomes" id="UP000030451">
    <property type="component" value="Unassembled WGS sequence"/>
</dbReference>
<dbReference type="SMART" id="SM00448">
    <property type="entry name" value="REC"/>
    <property type="match status" value="1"/>
</dbReference>
<feature type="transmembrane region" description="Helical" evidence="6">
    <location>
        <begin position="128"/>
        <end position="145"/>
    </location>
</feature>
<name>A0A0A5I3W6_PHOS4</name>
<dbReference type="InterPro" id="IPR011006">
    <property type="entry name" value="CheY-like_superfamily"/>
</dbReference>
<organism evidence="9 10">
    <name type="scientific">Photobacterium sp. (strain ATCC 43367)</name>
    <dbReference type="NCBI Taxonomy" id="379097"/>
    <lineage>
        <taxon>Bacteria</taxon>
        <taxon>Pseudomonadati</taxon>
        <taxon>Pseudomonadota</taxon>
        <taxon>Gammaproteobacteria</taxon>
        <taxon>Vibrionales</taxon>
        <taxon>Vibrionaceae</taxon>
        <taxon>Vibrio</taxon>
        <taxon>Vibrio oreintalis group</taxon>
    </lineage>
</organism>
<dbReference type="STRING" id="379097.SE23_03775"/>
<evidence type="ECO:0000313" key="10">
    <source>
        <dbReference type="Proteomes" id="UP000030451"/>
    </source>
</evidence>
<comment type="caution">
    <text evidence="9">The sequence shown here is derived from an EMBL/GenBank/DDBJ whole genome shotgun (WGS) entry which is preliminary data.</text>
</comment>
<dbReference type="OrthoDB" id="8573961at2"/>
<feature type="transmembrane region" description="Helical" evidence="6">
    <location>
        <begin position="52"/>
        <end position="69"/>
    </location>
</feature>
<dbReference type="Gene3D" id="1.10.287.130">
    <property type="match status" value="1"/>
</dbReference>
<evidence type="ECO:0000313" key="9">
    <source>
        <dbReference type="EMBL" id="KGY10459.1"/>
    </source>
</evidence>
<dbReference type="PRINTS" id="PR00344">
    <property type="entry name" value="BCTRLSENSOR"/>
</dbReference>
<dbReference type="GO" id="GO:0016787">
    <property type="term" value="F:hydrolase activity"/>
    <property type="evidence" value="ECO:0007669"/>
    <property type="project" value="UniProtKB-KW"/>
</dbReference>
<dbReference type="InterPro" id="IPR005467">
    <property type="entry name" value="His_kinase_dom"/>
</dbReference>
<dbReference type="InterPro" id="IPR003594">
    <property type="entry name" value="HATPase_dom"/>
</dbReference>
<feature type="transmembrane region" description="Helical" evidence="6">
    <location>
        <begin position="81"/>
        <end position="100"/>
    </location>
</feature>
<dbReference type="PROSITE" id="PS50109">
    <property type="entry name" value="HIS_KIN"/>
    <property type="match status" value="1"/>
</dbReference>
<dbReference type="InterPro" id="IPR003661">
    <property type="entry name" value="HisK_dim/P_dom"/>
</dbReference>
<dbReference type="EC" id="2.7.13.3" evidence="2"/>
<keyword evidence="6" id="KW-0472">Membrane</keyword>
<feature type="transmembrane region" description="Helical" evidence="6">
    <location>
        <begin position="21"/>
        <end position="40"/>
    </location>
</feature>
<dbReference type="AlphaFoldDB" id="A0A0A5I3W6"/>
<dbReference type="InterPro" id="IPR004358">
    <property type="entry name" value="Sig_transdc_His_kin-like_C"/>
</dbReference>
<dbReference type="EMBL" id="JRWP01000003">
    <property type="protein sequence ID" value="KGY10459.1"/>
    <property type="molecule type" value="Genomic_DNA"/>
</dbReference>
<dbReference type="PANTHER" id="PTHR43547:SF2">
    <property type="entry name" value="HYBRID SIGNAL TRANSDUCTION HISTIDINE KINASE C"/>
    <property type="match status" value="1"/>
</dbReference>
<keyword evidence="4" id="KW-0378">Hydrolase</keyword>
<dbReference type="SUPFAM" id="SSF47384">
    <property type="entry name" value="Homodimeric domain of signal transducing histidine kinase"/>
    <property type="match status" value="1"/>
</dbReference>
<dbReference type="SMART" id="SM00387">
    <property type="entry name" value="HATPase_c"/>
    <property type="match status" value="1"/>
</dbReference>
<gene>
    <name evidence="9" type="ORF">NM06_01220</name>
</gene>
<evidence type="ECO:0000256" key="4">
    <source>
        <dbReference type="ARBA" id="ARBA00022801"/>
    </source>
</evidence>
<dbReference type="Gene3D" id="3.30.565.10">
    <property type="entry name" value="Histidine kinase-like ATPase, C-terminal domain"/>
    <property type="match status" value="1"/>
</dbReference>
<keyword evidence="6" id="KW-0812">Transmembrane</keyword>
<protein>
    <recommendedName>
        <fullName evidence="2">histidine kinase</fullName>
        <ecNumber evidence="2">2.7.13.3</ecNumber>
    </recommendedName>
</protein>
<dbReference type="RefSeq" id="WP_038187116.1">
    <property type="nucleotide sequence ID" value="NZ_JRWP01000003.1"/>
</dbReference>
<dbReference type="Pfam" id="PF02518">
    <property type="entry name" value="HATPase_c"/>
    <property type="match status" value="1"/>
</dbReference>
<dbReference type="InterPro" id="IPR036097">
    <property type="entry name" value="HisK_dim/P_sf"/>
</dbReference>
<evidence type="ECO:0000256" key="3">
    <source>
        <dbReference type="ARBA" id="ARBA00022553"/>
    </source>
</evidence>
<dbReference type="InterPro" id="IPR001789">
    <property type="entry name" value="Sig_transdc_resp-reg_receiver"/>
</dbReference>
<dbReference type="CDD" id="cd17546">
    <property type="entry name" value="REC_hyHK_CKI1_RcsC-like"/>
    <property type="match status" value="1"/>
</dbReference>
<comment type="catalytic activity">
    <reaction evidence="1">
        <text>ATP + protein L-histidine = ADP + protein N-phospho-L-histidine.</text>
        <dbReference type="EC" id="2.7.13.3"/>
    </reaction>
</comment>
<dbReference type="Gene3D" id="3.40.50.2300">
    <property type="match status" value="1"/>
</dbReference>
<feature type="modified residue" description="4-aspartylphosphate" evidence="5">
    <location>
        <position position="621"/>
    </location>
</feature>
<evidence type="ECO:0000259" key="8">
    <source>
        <dbReference type="PROSITE" id="PS50110"/>
    </source>
</evidence>
<dbReference type="Pfam" id="PF00072">
    <property type="entry name" value="Response_reg"/>
    <property type="match status" value="1"/>
</dbReference>
<evidence type="ECO:0000256" key="1">
    <source>
        <dbReference type="ARBA" id="ARBA00000085"/>
    </source>
</evidence>
<dbReference type="SUPFAM" id="SSF55874">
    <property type="entry name" value="ATPase domain of HSP90 chaperone/DNA topoisomerase II/histidine kinase"/>
    <property type="match status" value="1"/>
</dbReference>
<keyword evidence="6" id="KW-1133">Transmembrane helix</keyword>
<evidence type="ECO:0000256" key="2">
    <source>
        <dbReference type="ARBA" id="ARBA00012438"/>
    </source>
</evidence>
<feature type="transmembrane region" description="Helical" evidence="6">
    <location>
        <begin position="157"/>
        <end position="176"/>
    </location>
</feature>
<dbReference type="PROSITE" id="PS50110">
    <property type="entry name" value="RESPONSE_REGULATORY"/>
    <property type="match status" value="1"/>
</dbReference>
<keyword evidence="3 5" id="KW-0597">Phosphoprotein</keyword>
<dbReference type="CDD" id="cd00082">
    <property type="entry name" value="HisKA"/>
    <property type="match status" value="1"/>
</dbReference>
<reference evidence="9 10" key="1">
    <citation type="submission" date="2014-10" db="EMBL/GenBank/DDBJ databases">
        <title>Genome sequencing of Vibrio sinaloensis T08.</title>
        <authorList>
            <person name="Chan K.-G."/>
            <person name="Mohamad N.I."/>
        </authorList>
    </citation>
    <scope>NUCLEOTIDE SEQUENCE [LARGE SCALE GENOMIC DNA]</scope>
    <source>
        <strain evidence="9 10">T08</strain>
    </source>
</reference>
<feature type="domain" description="Histidine kinase" evidence="7">
    <location>
        <begin position="195"/>
        <end position="421"/>
    </location>
</feature>
<dbReference type="SUPFAM" id="SSF52172">
    <property type="entry name" value="CheY-like"/>
    <property type="match status" value="1"/>
</dbReference>
<dbReference type="InterPro" id="IPR036890">
    <property type="entry name" value="HATPase_C_sf"/>
</dbReference>
<evidence type="ECO:0000256" key="5">
    <source>
        <dbReference type="PROSITE-ProRule" id="PRU00169"/>
    </source>
</evidence>
<sequence length="689" mass="78263">MDAFRVAIQDTVNKIYQYAEPNLTLVGWMGLLGFPTYYYVWSYLFPQPYESLALRTFCSLLFAVIAFRNQLPEHYRRYMPYYYLVSITICLPFFFFYMMLKNDWSTIWAMSFMSSIFLHILLVHQTRIVLAQAGVSIFIAIVLVYGADMNQALNDVVWPYIPIFLFTYVFGNLFYFRNQAEHESKVSIAKSFGAGIAHEMRNPLSALKASIEVLSSILPADKSGSQSGISISTHELSMAREVLDDADEVIRNGNEAIDLLLTSIDENRVSTSTFRKHSIATVTRHALESFPYKSGHDKSAVELVVEQDFDFFGSDTLIKYALYNLLKNAFYYQADNDFKIVITLTRRDDKNQMIFHDNGVGISPDVIEHIFKDFYTFGKTGSYGLGLPFCHKVMAAVGGMIECDSILDEWTQFTLTFPEYKSNAVGSIKLDLMKSKSILLIGEQGTFSNILNEHAFYQGFRFITLDLEAASKKQEYEFEFDVIFIDFDIALKTPSLMNELEAKLHFTEGRIAPLFQSDHSYHDNIERHLAIYPVEKERLKQDPDSVLDQLLFEQLEPSRSVIPKKRVCHGKTIVIADDNQSLRAYTSILLEQQGFEVIQAQNGHEVIEKLQQSPVDLVIMDIEMPSLNGLDAANAIRNSASEYANVPILGHTGDSTALAIDKIQQAGMNDYVIKPAGTDVLLDKIANWI</sequence>
<accession>A0A0A5I3W6</accession>
<evidence type="ECO:0000256" key="6">
    <source>
        <dbReference type="SAM" id="Phobius"/>
    </source>
</evidence>
<dbReference type="GO" id="GO:0000155">
    <property type="term" value="F:phosphorelay sensor kinase activity"/>
    <property type="evidence" value="ECO:0007669"/>
    <property type="project" value="InterPro"/>
</dbReference>
<feature type="domain" description="Response regulatory" evidence="8">
    <location>
        <begin position="572"/>
        <end position="689"/>
    </location>
</feature>
<dbReference type="PANTHER" id="PTHR43547">
    <property type="entry name" value="TWO-COMPONENT HISTIDINE KINASE"/>
    <property type="match status" value="1"/>
</dbReference>